<sequence>MTNNTKKGMTIYFIKVWLLIVTFNLLISGSLLYRLFEIQDDTKGLFMFLITSLAFFFFLKSVLFLSLSSVTIFINLYEPVRKNHFYSLATYCLIPFVIFFCFMVSDLSIDEFDFDMLKSGWKISAILTLPHLIISLIVYLHFRKRWIVKQ</sequence>
<keyword evidence="1" id="KW-1133">Transmembrane helix</keyword>
<proteinExistence type="predicted"/>
<name>A0A1M7DTS3_9FLAO</name>
<feature type="transmembrane region" description="Helical" evidence="1">
    <location>
        <begin position="88"/>
        <end position="109"/>
    </location>
</feature>
<keyword evidence="1" id="KW-0812">Transmembrane</keyword>
<dbReference type="RefSeq" id="WP_143155016.1">
    <property type="nucleotide sequence ID" value="NZ_FRBT01000002.1"/>
</dbReference>
<feature type="transmembrane region" description="Helical" evidence="1">
    <location>
        <begin position="121"/>
        <end position="142"/>
    </location>
</feature>
<reference evidence="3" key="1">
    <citation type="submission" date="2016-11" db="EMBL/GenBank/DDBJ databases">
        <authorList>
            <person name="Varghese N."/>
            <person name="Submissions S."/>
        </authorList>
    </citation>
    <scope>NUCLEOTIDE SEQUENCE [LARGE SCALE GENOMIC DNA]</scope>
    <source>
        <strain evidence="3">DSM 24724</strain>
    </source>
</reference>
<organism evidence="2 3">
    <name type="scientific">Flavobacterium chilense</name>
    <dbReference type="NCBI Taxonomy" id="946677"/>
    <lineage>
        <taxon>Bacteria</taxon>
        <taxon>Pseudomonadati</taxon>
        <taxon>Bacteroidota</taxon>
        <taxon>Flavobacteriia</taxon>
        <taxon>Flavobacteriales</taxon>
        <taxon>Flavobacteriaceae</taxon>
        <taxon>Flavobacterium</taxon>
    </lineage>
</organism>
<feature type="transmembrane region" description="Helical" evidence="1">
    <location>
        <begin position="12"/>
        <end position="33"/>
    </location>
</feature>
<protein>
    <submittedName>
        <fullName evidence="2">Uncharacterized protein</fullName>
    </submittedName>
</protein>
<dbReference type="Proteomes" id="UP000184028">
    <property type="component" value="Unassembled WGS sequence"/>
</dbReference>
<dbReference type="OrthoDB" id="1377163at2"/>
<gene>
    <name evidence="2" type="ORF">SAMN05444484_102709</name>
</gene>
<evidence type="ECO:0000256" key="1">
    <source>
        <dbReference type="SAM" id="Phobius"/>
    </source>
</evidence>
<accession>A0A1M7DTS3</accession>
<keyword evidence="3" id="KW-1185">Reference proteome</keyword>
<dbReference type="AlphaFoldDB" id="A0A1M7DTS3"/>
<evidence type="ECO:0000313" key="3">
    <source>
        <dbReference type="Proteomes" id="UP000184028"/>
    </source>
</evidence>
<feature type="transmembrane region" description="Helical" evidence="1">
    <location>
        <begin position="45"/>
        <end position="76"/>
    </location>
</feature>
<dbReference type="STRING" id="946677.SAMN05444484_102709"/>
<evidence type="ECO:0000313" key="2">
    <source>
        <dbReference type="EMBL" id="SHL82569.1"/>
    </source>
</evidence>
<dbReference type="EMBL" id="FRBT01000002">
    <property type="protein sequence ID" value="SHL82569.1"/>
    <property type="molecule type" value="Genomic_DNA"/>
</dbReference>
<keyword evidence="1" id="KW-0472">Membrane</keyword>